<dbReference type="InterPro" id="IPR038734">
    <property type="entry name" value="YhaN_AAA"/>
</dbReference>
<dbReference type="Pfam" id="PF13514">
    <property type="entry name" value="AAA_27"/>
    <property type="match status" value="1"/>
</dbReference>
<dbReference type="AlphaFoldDB" id="A0A378TMI0"/>
<keyword evidence="3" id="KW-0378">Hydrolase</keyword>
<dbReference type="Gene3D" id="3.40.50.300">
    <property type="entry name" value="P-loop containing nucleotide triphosphate hydrolases"/>
    <property type="match status" value="2"/>
</dbReference>
<reference evidence="3 4" key="1">
    <citation type="submission" date="2018-06" db="EMBL/GenBank/DDBJ databases">
        <authorList>
            <consortium name="Pathogen Informatics"/>
            <person name="Doyle S."/>
        </authorList>
    </citation>
    <scope>NUCLEOTIDE SEQUENCE [LARGE SCALE GENOMIC DNA]</scope>
    <source>
        <strain evidence="3 4">NCTC10821</strain>
    </source>
</reference>
<accession>A0A378TMI0</accession>
<dbReference type="SUPFAM" id="SSF52540">
    <property type="entry name" value="P-loop containing nucleoside triphosphate hydrolases"/>
    <property type="match status" value="1"/>
</dbReference>
<evidence type="ECO:0000313" key="3">
    <source>
        <dbReference type="EMBL" id="STZ61063.1"/>
    </source>
</evidence>
<dbReference type="OrthoDB" id="3177877at2"/>
<dbReference type="PANTHER" id="PTHR41259">
    <property type="entry name" value="DOUBLE-STRAND BREAK REPAIR RAD50 ATPASE, PUTATIVE-RELATED"/>
    <property type="match status" value="1"/>
</dbReference>
<feature type="domain" description="YhaN AAA" evidence="2">
    <location>
        <begin position="1"/>
        <end position="209"/>
    </location>
</feature>
<dbReference type="EMBL" id="UGQT01000001">
    <property type="protein sequence ID" value="STZ61063.1"/>
    <property type="molecule type" value="Genomic_DNA"/>
</dbReference>
<dbReference type="Proteomes" id="UP000254978">
    <property type="component" value="Unassembled WGS sequence"/>
</dbReference>
<evidence type="ECO:0000256" key="1">
    <source>
        <dbReference type="SAM" id="Coils"/>
    </source>
</evidence>
<evidence type="ECO:0000313" key="4">
    <source>
        <dbReference type="Proteomes" id="UP000254978"/>
    </source>
</evidence>
<sequence length="879" mass="93518">MRLHRLVLTNYRGISHREIDFPEHGVTVVYGANEAGKSSMIEALDLLLESKDRSTKKDVKQVKPTHADVGAEVTAEISSGAYRFVYRKRFHKKAETELTVLAPRREQLTGDEAHERVRAILDQTVDSGLWQAQRVLQSASTAAVDLAGSDALSRALDVAAGESGGALSGAEPLLIDKIEAEYGRYFTATGKPTGEWSSAVKALQAAEESVARCTQALAEVDELTRQHARLSAEVAAAQQLLAPAAARCAAAEQAQSHIDVLRDELRTAEVELDAARLAQAAAAAAHQDRLRLRADIDARAAAVTAAASAAAEAQEAEAVGRDMVATAELAAVAAAEQLAVAQDRADAARACVTTLSDRDEADRLSARLAKVDSLARELAQVCAQLQPISLSESIFRSVEKAAAAVEIARGRVEVVAPRVHITAESEVTLTVGEQQVTVAAGQSYEASAAQAVTLQVPGVVAAHIDPGAGAADVHATLLAAQDHLRAELARGGATDLEHARAVDQARRELTARREQLRARLSDLRGSDDETELRQRLSALQAAAPAPAGLFDDDLPTLDLPQARAGQAAAEAALKQARAHHSTQQKLAVAAAAQLNQRTVAAQVSQAASRTAQAELTAAQDRLAAARAGVADDELAVRVHAAADTAARAAQQVQTLADRLAQAQPQEVATELTAARQAATELRRRHDQFAAELRDVAVELSVLGKEGRSGKLDAAQIQREHALSAHARVSGRARAAGLLRTVMARHRDDTRRRYVQPFRAEVERLGRVVFGPTFEVEVDSDLQIVSRTLDGRTVPYQSLSGGAKEQLGIVARLAVAALVDKQDSVPVLIDDALGFTDPQRLAKMCEVLDVAGTQGQVIVLTCVPQRYEGVECAHHIEVRP</sequence>
<organism evidence="3 4">
    <name type="scientific">Mycolicibacterium tokaiense</name>
    <dbReference type="NCBI Taxonomy" id="39695"/>
    <lineage>
        <taxon>Bacteria</taxon>
        <taxon>Bacillati</taxon>
        <taxon>Actinomycetota</taxon>
        <taxon>Actinomycetes</taxon>
        <taxon>Mycobacteriales</taxon>
        <taxon>Mycobacteriaceae</taxon>
        <taxon>Mycolicibacterium</taxon>
    </lineage>
</organism>
<keyword evidence="4" id="KW-1185">Reference proteome</keyword>
<gene>
    <name evidence="3" type="ORF">NCTC10821_04607</name>
</gene>
<protein>
    <submittedName>
        <fullName evidence="3">Hydrolase</fullName>
    </submittedName>
</protein>
<evidence type="ECO:0000259" key="2">
    <source>
        <dbReference type="Pfam" id="PF13514"/>
    </source>
</evidence>
<dbReference type="GO" id="GO:0016787">
    <property type="term" value="F:hydrolase activity"/>
    <property type="evidence" value="ECO:0007669"/>
    <property type="project" value="UniProtKB-KW"/>
</dbReference>
<feature type="coiled-coil region" evidence="1">
    <location>
        <begin position="203"/>
        <end position="278"/>
    </location>
</feature>
<dbReference type="InterPro" id="IPR027417">
    <property type="entry name" value="P-loop_NTPase"/>
</dbReference>
<proteinExistence type="predicted"/>
<dbReference type="RefSeq" id="WP_115280089.1">
    <property type="nucleotide sequence ID" value="NZ_AP022600.1"/>
</dbReference>
<name>A0A378TMI0_9MYCO</name>
<feature type="coiled-coil region" evidence="1">
    <location>
        <begin position="499"/>
        <end position="526"/>
    </location>
</feature>
<keyword evidence="1" id="KW-0175">Coiled coil</keyword>
<dbReference type="PANTHER" id="PTHR41259:SF1">
    <property type="entry name" value="DOUBLE-STRAND BREAK REPAIR RAD50 ATPASE, PUTATIVE-RELATED"/>
    <property type="match status" value="1"/>
</dbReference>